<feature type="region of interest" description="Disordered" evidence="1">
    <location>
        <begin position="42"/>
        <end position="184"/>
    </location>
</feature>
<protein>
    <submittedName>
        <fullName evidence="3">Collagen-like protein</fullName>
    </submittedName>
</protein>
<organism evidence="3 4">
    <name type="scientific">Oryza sativa subsp. japonica</name>
    <name type="common">Rice</name>
    <dbReference type="NCBI Taxonomy" id="39947"/>
    <lineage>
        <taxon>Eukaryota</taxon>
        <taxon>Viridiplantae</taxon>
        <taxon>Streptophyta</taxon>
        <taxon>Embryophyta</taxon>
        <taxon>Tracheophyta</taxon>
        <taxon>Spermatophyta</taxon>
        <taxon>Magnoliopsida</taxon>
        <taxon>Liliopsida</taxon>
        <taxon>Poales</taxon>
        <taxon>Poaceae</taxon>
        <taxon>BOP clade</taxon>
        <taxon>Oryzoideae</taxon>
        <taxon>Oryzeae</taxon>
        <taxon>Oryzinae</taxon>
        <taxon>Oryza</taxon>
        <taxon>Oryza sativa</taxon>
    </lineage>
</organism>
<dbReference type="AlphaFoldDB" id="Q651W0"/>
<feature type="compositionally biased region" description="Basic and acidic residues" evidence="1">
    <location>
        <begin position="147"/>
        <end position="157"/>
    </location>
</feature>
<accession>Q651W0</accession>
<evidence type="ECO:0000313" key="4">
    <source>
        <dbReference type="Proteomes" id="UP000000763"/>
    </source>
</evidence>
<proteinExistence type="predicted"/>
<dbReference type="InterPro" id="IPR007649">
    <property type="entry name" value="DUF591"/>
</dbReference>
<dbReference type="Pfam" id="PF04569">
    <property type="entry name" value="DUF591"/>
    <property type="match status" value="1"/>
</dbReference>
<evidence type="ECO:0000256" key="1">
    <source>
        <dbReference type="SAM" id="MobiDB-lite"/>
    </source>
</evidence>
<feature type="domain" description="DUF591" evidence="2">
    <location>
        <begin position="84"/>
        <end position="133"/>
    </location>
</feature>
<evidence type="ECO:0000259" key="2">
    <source>
        <dbReference type="Pfam" id="PF04569"/>
    </source>
</evidence>
<sequence>MRRAHAQPVGAPWTARARVGREEAADRLGSVKAEVAPTWCLRGSHAGRREEEEEEAEMDSGWRQFHRAPCDGEGDGEHIGTTRRTRESEPTAQIRRRVAGDGESRRQQPAASKGGNDDETMRVRFKGMGASPGLKGVVSGIGWGREAPWRSGDERRPPGAGADGGKAMASGGGAWGGAYEPPEG</sequence>
<dbReference type="EMBL" id="AP005769">
    <property type="protein sequence ID" value="BAD46407.1"/>
    <property type="molecule type" value="Genomic_DNA"/>
</dbReference>
<feature type="compositionally biased region" description="Basic and acidic residues" evidence="1">
    <location>
        <begin position="75"/>
        <end position="89"/>
    </location>
</feature>
<evidence type="ECO:0000313" key="3">
    <source>
        <dbReference type="EMBL" id="BAD46407.1"/>
    </source>
</evidence>
<keyword evidence="3" id="KW-0176">Collagen</keyword>
<gene>
    <name evidence="3" type="primary">OSJNBa0051O02.14</name>
</gene>
<name>Q651W0_ORYSJ</name>
<reference evidence="4" key="2">
    <citation type="journal article" date="2008" name="Nucleic Acids Res.">
        <title>The rice annotation project database (RAP-DB): 2008 update.</title>
        <authorList>
            <consortium name="The rice annotation project (RAP)"/>
        </authorList>
    </citation>
    <scope>GENOME REANNOTATION</scope>
    <source>
        <strain evidence="4">cv. Nipponbare</strain>
    </source>
</reference>
<reference evidence="4" key="1">
    <citation type="journal article" date="2005" name="Nature">
        <title>The map-based sequence of the rice genome.</title>
        <authorList>
            <consortium name="International rice genome sequencing project (IRGSP)"/>
            <person name="Matsumoto T."/>
            <person name="Wu J."/>
            <person name="Kanamori H."/>
            <person name="Katayose Y."/>
            <person name="Fujisawa M."/>
            <person name="Namiki N."/>
            <person name="Mizuno H."/>
            <person name="Yamamoto K."/>
            <person name="Antonio B.A."/>
            <person name="Baba T."/>
            <person name="Sakata K."/>
            <person name="Nagamura Y."/>
            <person name="Aoki H."/>
            <person name="Arikawa K."/>
            <person name="Arita K."/>
            <person name="Bito T."/>
            <person name="Chiden Y."/>
            <person name="Fujitsuka N."/>
            <person name="Fukunaka R."/>
            <person name="Hamada M."/>
            <person name="Harada C."/>
            <person name="Hayashi A."/>
            <person name="Hijishita S."/>
            <person name="Honda M."/>
            <person name="Hosokawa S."/>
            <person name="Ichikawa Y."/>
            <person name="Idonuma A."/>
            <person name="Iijima M."/>
            <person name="Ikeda M."/>
            <person name="Ikeno M."/>
            <person name="Ito K."/>
            <person name="Ito S."/>
            <person name="Ito T."/>
            <person name="Ito Y."/>
            <person name="Ito Y."/>
            <person name="Iwabuchi A."/>
            <person name="Kamiya K."/>
            <person name="Karasawa W."/>
            <person name="Kurita K."/>
            <person name="Katagiri S."/>
            <person name="Kikuta A."/>
            <person name="Kobayashi H."/>
            <person name="Kobayashi N."/>
            <person name="Machita K."/>
            <person name="Maehara T."/>
            <person name="Masukawa M."/>
            <person name="Mizubayashi T."/>
            <person name="Mukai Y."/>
            <person name="Nagasaki H."/>
            <person name="Nagata Y."/>
            <person name="Naito S."/>
            <person name="Nakashima M."/>
            <person name="Nakama Y."/>
            <person name="Nakamichi Y."/>
            <person name="Nakamura M."/>
            <person name="Meguro A."/>
            <person name="Negishi M."/>
            <person name="Ohta I."/>
            <person name="Ohta T."/>
            <person name="Okamoto M."/>
            <person name="Ono N."/>
            <person name="Saji S."/>
            <person name="Sakaguchi M."/>
            <person name="Sakai K."/>
            <person name="Shibata M."/>
            <person name="Shimokawa T."/>
            <person name="Song J."/>
            <person name="Takazaki Y."/>
            <person name="Terasawa K."/>
            <person name="Tsugane M."/>
            <person name="Tsuji K."/>
            <person name="Ueda S."/>
            <person name="Waki K."/>
            <person name="Yamagata H."/>
            <person name="Yamamoto M."/>
            <person name="Yamamoto S."/>
            <person name="Yamane H."/>
            <person name="Yoshiki S."/>
            <person name="Yoshihara R."/>
            <person name="Yukawa K."/>
            <person name="Zhong H."/>
            <person name="Yano M."/>
            <person name="Yuan Q."/>
            <person name="Ouyang S."/>
            <person name="Liu J."/>
            <person name="Jones K.M."/>
            <person name="Gansberger K."/>
            <person name="Moffat K."/>
            <person name="Hill J."/>
            <person name="Bera J."/>
            <person name="Fadrosh D."/>
            <person name="Jin S."/>
            <person name="Johri S."/>
            <person name="Kim M."/>
            <person name="Overton L."/>
            <person name="Reardon M."/>
            <person name="Tsitrin T."/>
            <person name="Vuong H."/>
            <person name="Weaver B."/>
            <person name="Ciecko A."/>
            <person name="Tallon L."/>
            <person name="Jackson J."/>
            <person name="Pai G."/>
            <person name="Aken S.V."/>
            <person name="Utterback T."/>
            <person name="Reidmuller S."/>
            <person name="Feldblyum T."/>
            <person name="Hsiao J."/>
            <person name="Zismann V."/>
            <person name="Iobst S."/>
            <person name="de Vazeille A.R."/>
            <person name="Buell C.R."/>
            <person name="Ying K."/>
            <person name="Li Y."/>
            <person name="Lu T."/>
            <person name="Huang Y."/>
            <person name="Zhao Q."/>
            <person name="Feng Q."/>
            <person name="Zhang L."/>
            <person name="Zhu J."/>
            <person name="Weng Q."/>
            <person name="Mu J."/>
            <person name="Lu Y."/>
            <person name="Fan D."/>
            <person name="Liu Y."/>
            <person name="Guan J."/>
            <person name="Zhang Y."/>
            <person name="Yu S."/>
            <person name="Liu X."/>
            <person name="Zhang Y."/>
            <person name="Hong G."/>
            <person name="Han B."/>
            <person name="Choisne N."/>
            <person name="Demange N."/>
            <person name="Orjeda G."/>
            <person name="Samain S."/>
            <person name="Cattolico L."/>
            <person name="Pelletier E."/>
            <person name="Couloux A."/>
            <person name="Segurens B."/>
            <person name="Wincker P."/>
            <person name="D'Hont A."/>
            <person name="Scarpelli C."/>
            <person name="Weissenbach J."/>
            <person name="Salanoubat M."/>
            <person name="Quetier F."/>
            <person name="Yu Y."/>
            <person name="Kim H.R."/>
            <person name="Rambo T."/>
            <person name="Currie J."/>
            <person name="Collura K."/>
            <person name="Luo M."/>
            <person name="Yang T."/>
            <person name="Ammiraju J.S.S."/>
            <person name="Engler F."/>
            <person name="Soderlund C."/>
            <person name="Wing R.A."/>
            <person name="Palmer L.E."/>
            <person name="de la Bastide M."/>
            <person name="Spiegel L."/>
            <person name="Nascimento L."/>
            <person name="Zutavern T."/>
            <person name="O'Shaughnessy A."/>
            <person name="Dike S."/>
            <person name="Dedhia N."/>
            <person name="Preston R."/>
            <person name="Balija V."/>
            <person name="McCombie W.R."/>
            <person name="Chow T."/>
            <person name="Chen H."/>
            <person name="Chung M."/>
            <person name="Chen C."/>
            <person name="Shaw J."/>
            <person name="Wu H."/>
            <person name="Hsiao K."/>
            <person name="Chao Y."/>
            <person name="Chu M."/>
            <person name="Cheng C."/>
            <person name="Hour A."/>
            <person name="Lee P."/>
            <person name="Lin S."/>
            <person name="Lin Y."/>
            <person name="Liou J."/>
            <person name="Liu S."/>
            <person name="Hsing Y."/>
            <person name="Raghuvanshi S."/>
            <person name="Mohanty A."/>
            <person name="Bharti A.K."/>
            <person name="Gaur A."/>
            <person name="Gupta V."/>
            <person name="Kumar D."/>
            <person name="Ravi V."/>
            <person name="Vij S."/>
            <person name="Kapur A."/>
            <person name="Khurana P."/>
            <person name="Khurana P."/>
            <person name="Khurana J.P."/>
            <person name="Tyagi A.K."/>
            <person name="Gaikwad K."/>
            <person name="Singh A."/>
            <person name="Dalal V."/>
            <person name="Srivastava S."/>
            <person name="Dixit A."/>
            <person name="Pal A.K."/>
            <person name="Ghazi I.A."/>
            <person name="Yadav M."/>
            <person name="Pandit A."/>
            <person name="Bhargava A."/>
            <person name="Sureshbabu K."/>
            <person name="Batra K."/>
            <person name="Sharma T.R."/>
            <person name="Mohapatra T."/>
            <person name="Singh N.K."/>
            <person name="Messing J."/>
            <person name="Nelson A.B."/>
            <person name="Fuks G."/>
            <person name="Kavchok S."/>
            <person name="Keizer G."/>
            <person name="Linton E."/>
            <person name="Llaca V."/>
            <person name="Song R."/>
            <person name="Tanyolac B."/>
            <person name="Young S."/>
            <person name="Ho-Il K."/>
            <person name="Hahn J.H."/>
            <person name="Sangsakoo G."/>
            <person name="Vanavichit A."/>
            <person name="de Mattos Luiz.A.T."/>
            <person name="Zimmer P.D."/>
            <person name="Malone G."/>
            <person name="Dellagostin O."/>
            <person name="de Oliveira A.C."/>
            <person name="Bevan M."/>
            <person name="Bancroft I."/>
            <person name="Minx P."/>
            <person name="Cordum H."/>
            <person name="Wilson R."/>
            <person name="Cheng Z."/>
            <person name="Jin W."/>
            <person name="Jiang J."/>
            <person name="Leong S.A."/>
            <person name="Iwama H."/>
            <person name="Gojobori T."/>
            <person name="Itoh T."/>
            <person name="Niimura Y."/>
            <person name="Fujii Y."/>
            <person name="Habara T."/>
            <person name="Sakai H."/>
            <person name="Sato Y."/>
            <person name="Wilson G."/>
            <person name="Kumar K."/>
            <person name="McCouch S."/>
            <person name="Juretic N."/>
            <person name="Hoen D."/>
            <person name="Wright S."/>
            <person name="Bruskiewich R."/>
            <person name="Bureau T."/>
            <person name="Miyao A."/>
            <person name="Hirochika H."/>
            <person name="Nishikawa T."/>
            <person name="Kadowaki K."/>
            <person name="Sugiura M."/>
            <person name="Burr B."/>
            <person name="Sasaki T."/>
        </authorList>
    </citation>
    <scope>NUCLEOTIDE SEQUENCE [LARGE SCALE GENOMIC DNA]</scope>
    <source>
        <strain evidence="4">cv. Nipponbare</strain>
    </source>
</reference>
<dbReference type="Proteomes" id="UP000000763">
    <property type="component" value="Chromosome 6"/>
</dbReference>